<dbReference type="PANTHER" id="PTHR31005:SF8">
    <property type="entry name" value="DUF4139 DOMAIN-CONTAINING PROTEIN"/>
    <property type="match status" value="1"/>
</dbReference>
<evidence type="ECO:0000313" key="3">
    <source>
        <dbReference type="Proteomes" id="UP000184480"/>
    </source>
</evidence>
<dbReference type="EMBL" id="FQUC01000002">
    <property type="protein sequence ID" value="SHE85497.1"/>
    <property type="molecule type" value="Genomic_DNA"/>
</dbReference>
<gene>
    <name evidence="2" type="ORF">SAMN05444362_102335</name>
</gene>
<dbReference type="STRING" id="1346286.SAMN05444362_102335"/>
<dbReference type="NCBIfam" id="TIGR02231">
    <property type="entry name" value="mucoidy inhibitor MuiA family protein"/>
    <property type="match status" value="1"/>
</dbReference>
<keyword evidence="3" id="KW-1185">Reference proteome</keyword>
<dbReference type="InterPro" id="IPR037066">
    <property type="entry name" value="Plug_dom_sf"/>
</dbReference>
<dbReference type="PANTHER" id="PTHR31005">
    <property type="entry name" value="DUF4139 DOMAIN-CONTAINING PROTEIN"/>
    <property type="match status" value="1"/>
</dbReference>
<feature type="domain" description="DUF4139" evidence="1">
    <location>
        <begin position="50"/>
        <end position="285"/>
    </location>
</feature>
<dbReference type="SUPFAM" id="SSF56935">
    <property type="entry name" value="Porins"/>
    <property type="match status" value="1"/>
</dbReference>
<accession>A0A1M4WWG8</accession>
<protein>
    <recommendedName>
        <fullName evidence="1">DUF4139 domain-containing protein</fullName>
    </recommendedName>
</protein>
<name>A0A1M4WWG8_9BACT</name>
<dbReference type="Gene3D" id="2.170.130.10">
    <property type="entry name" value="TonB-dependent receptor, plug domain"/>
    <property type="match status" value="1"/>
</dbReference>
<dbReference type="Pfam" id="PF13598">
    <property type="entry name" value="DUF4139"/>
    <property type="match status" value="1"/>
</dbReference>
<dbReference type="InterPro" id="IPR011935">
    <property type="entry name" value="CHP02231"/>
</dbReference>
<dbReference type="InterPro" id="IPR037291">
    <property type="entry name" value="DUF4139"/>
</dbReference>
<proteinExistence type="predicted"/>
<sequence>MPAQELQEVVTTAYGTRKDKQAELLYIVDGNPVDAVYVAALDPSMIKSRQRLTGSDATAIYGSSATGGVEVITLKNSMDDYITMSDNDMNVTYNIDIPYTIQGNGKVQSIDLQTKQVQAEYKYYSAPKLDTETYLLAEIADWEKLNLLSGKANITYDGTYVGESMIDTRSTTQKLALTLGSDKRVTVKRERLKDFSSTKFLDSGTKQVFTYRITVKNNQTKPVKMVLKDQYPISTQKNIEVELITKDTTPWTANKEDIGVISWEEELPAGATKTYEISYSVKYPKGMNLNL</sequence>
<reference evidence="3" key="1">
    <citation type="submission" date="2016-11" db="EMBL/GenBank/DDBJ databases">
        <authorList>
            <person name="Varghese N."/>
            <person name="Submissions S."/>
        </authorList>
    </citation>
    <scope>NUCLEOTIDE SEQUENCE [LARGE SCALE GENOMIC DNA]</scope>
    <source>
        <strain evidence="3">DSM 27370</strain>
    </source>
</reference>
<dbReference type="Proteomes" id="UP000184480">
    <property type="component" value="Unassembled WGS sequence"/>
</dbReference>
<dbReference type="AlphaFoldDB" id="A0A1M4WWG8"/>
<organism evidence="2 3">
    <name type="scientific">Dysgonomonas macrotermitis</name>
    <dbReference type="NCBI Taxonomy" id="1346286"/>
    <lineage>
        <taxon>Bacteria</taxon>
        <taxon>Pseudomonadati</taxon>
        <taxon>Bacteroidota</taxon>
        <taxon>Bacteroidia</taxon>
        <taxon>Bacteroidales</taxon>
        <taxon>Dysgonomonadaceae</taxon>
        <taxon>Dysgonomonas</taxon>
    </lineage>
</organism>
<evidence type="ECO:0000259" key="1">
    <source>
        <dbReference type="Pfam" id="PF13598"/>
    </source>
</evidence>
<evidence type="ECO:0000313" key="2">
    <source>
        <dbReference type="EMBL" id="SHE85497.1"/>
    </source>
</evidence>